<accession>A0A1H2W4P5</accession>
<keyword evidence="4" id="KW-1185">Reference proteome</keyword>
<name>A0A1H2W4P5_9FIRM</name>
<reference evidence="3 4" key="1">
    <citation type="submission" date="2016-10" db="EMBL/GenBank/DDBJ databases">
        <authorList>
            <person name="de Groot N.N."/>
        </authorList>
    </citation>
    <scope>NUCLEOTIDE SEQUENCE [LARGE SCALE GENOMIC DNA]</scope>
    <source>
        <strain evidence="3 4">DSM 23310</strain>
    </source>
</reference>
<protein>
    <submittedName>
        <fullName evidence="3">Sorbitol phosphotransferase enzyme II C-terminus</fullName>
    </submittedName>
</protein>
<feature type="transmembrane region" description="Helical" evidence="1">
    <location>
        <begin position="29"/>
        <end position="52"/>
    </location>
</feature>
<dbReference type="EMBL" id="FNNG01000004">
    <property type="protein sequence ID" value="SDW75485.1"/>
    <property type="molecule type" value="Genomic_DNA"/>
</dbReference>
<dbReference type="AlphaFoldDB" id="A0A1H2W4P5"/>
<dbReference type="GO" id="GO:0008982">
    <property type="term" value="F:protein-N(PI)-phosphohistidine-sugar phosphotransferase activity"/>
    <property type="evidence" value="ECO:0007669"/>
    <property type="project" value="InterPro"/>
</dbReference>
<keyword evidence="1" id="KW-1133">Transmembrane helix</keyword>
<dbReference type="GO" id="GO:0005886">
    <property type="term" value="C:plasma membrane"/>
    <property type="evidence" value="ECO:0007669"/>
    <property type="project" value="TreeGrafter"/>
</dbReference>
<organism evidence="3 4">
    <name type="scientific">Tepidimicrobium xylanilyticum</name>
    <dbReference type="NCBI Taxonomy" id="1123352"/>
    <lineage>
        <taxon>Bacteria</taxon>
        <taxon>Bacillati</taxon>
        <taxon>Bacillota</taxon>
        <taxon>Tissierellia</taxon>
        <taxon>Tissierellales</taxon>
        <taxon>Tepidimicrobiaceae</taxon>
        <taxon>Tepidimicrobium</taxon>
    </lineage>
</organism>
<feature type="transmembrane region" description="Helical" evidence="1">
    <location>
        <begin position="64"/>
        <end position="86"/>
    </location>
</feature>
<proteinExistence type="predicted"/>
<evidence type="ECO:0000313" key="4">
    <source>
        <dbReference type="Proteomes" id="UP000198828"/>
    </source>
</evidence>
<keyword evidence="1" id="KW-0812">Transmembrane</keyword>
<evidence type="ECO:0000313" key="3">
    <source>
        <dbReference type="EMBL" id="SDW75485.1"/>
    </source>
</evidence>
<dbReference type="InterPro" id="IPR004702">
    <property type="entry name" value="PTS_sorb_EIIBC"/>
</dbReference>
<feature type="transmembrane region" description="Helical" evidence="1">
    <location>
        <begin position="160"/>
        <end position="178"/>
    </location>
</feature>
<dbReference type="Proteomes" id="UP000198828">
    <property type="component" value="Unassembled WGS sequence"/>
</dbReference>
<dbReference type="Pfam" id="PF07663">
    <property type="entry name" value="EIIBC-GUT_C"/>
    <property type="match status" value="1"/>
</dbReference>
<dbReference type="InterPro" id="IPR011638">
    <property type="entry name" value="PTS_EIIBC_GUT_C"/>
</dbReference>
<feature type="domain" description="Sorbitol phosphotransferase enzyme II C-terminal" evidence="2">
    <location>
        <begin position="87"/>
        <end position="178"/>
    </location>
</feature>
<sequence>MKGMNGFISKVSSGIGYIVSVFIQSGRDAINMAISTILPFMIFVSAIVGVVLSTGLGDIIANGLSFMANSYIGLLFLGIICAFPLFSPILGPGAVIAQTIGVLIGALIAEGKIAPSLALPAIFAIHQPAGGDFVPVGLGLAEARPETAEVGVPAVLYGKWLVSPIEMLIAIVLSFGLYS</sequence>
<dbReference type="PANTHER" id="PTHR39427:SF1">
    <property type="entry name" value="PTS SYSTEM GLUCITOL_SORBITOL-SPECIFIC EIIB COMPONENT"/>
    <property type="match status" value="1"/>
</dbReference>
<keyword evidence="3" id="KW-0808">Transferase</keyword>
<evidence type="ECO:0000259" key="2">
    <source>
        <dbReference type="Pfam" id="PF07663"/>
    </source>
</evidence>
<keyword evidence="1" id="KW-0472">Membrane</keyword>
<dbReference type="PANTHER" id="PTHR39427">
    <property type="match status" value="1"/>
</dbReference>
<gene>
    <name evidence="3" type="ORF">SAMN05660923_01164</name>
</gene>
<dbReference type="GO" id="GO:0009401">
    <property type="term" value="P:phosphoenolpyruvate-dependent sugar phosphotransferase system"/>
    <property type="evidence" value="ECO:0007669"/>
    <property type="project" value="InterPro"/>
</dbReference>
<evidence type="ECO:0000256" key="1">
    <source>
        <dbReference type="SAM" id="Phobius"/>
    </source>
</evidence>
<dbReference type="RefSeq" id="WP_234949844.1">
    <property type="nucleotide sequence ID" value="NZ_FNNG01000004.1"/>
</dbReference>